<dbReference type="InterPro" id="IPR029025">
    <property type="entry name" value="T3SS_substrate_exporter_C"/>
</dbReference>
<dbReference type="Gene3D" id="3.40.1690.10">
    <property type="entry name" value="secretion proteins EscU"/>
    <property type="match status" value="1"/>
</dbReference>
<feature type="transmembrane region" description="Helical" evidence="2">
    <location>
        <begin position="76"/>
        <end position="101"/>
    </location>
</feature>
<evidence type="ECO:0000313" key="4">
    <source>
        <dbReference type="Proteomes" id="UP000321172"/>
    </source>
</evidence>
<dbReference type="GO" id="GO:0009306">
    <property type="term" value="P:protein secretion"/>
    <property type="evidence" value="ECO:0007669"/>
    <property type="project" value="InterPro"/>
</dbReference>
<sequence>MSGEKTFDPTPKRKADAAQKGDVLRSRELATATAVLVGAGWLKFAGPWLFAGMEQTLRAGFVWDRRSIDDFAPGQALLSAMLAVVPPVLTLAGLVLILTLAGALAAGDGRWVGGNALPKGSRLDPMAGLKRMFGATGWIEAGKGLVKLALLGAIAWYWGQDWLARLFALGRGAAIGPQLALAWEAITGLLFALSGGLVLIALIDWPVQWLRRNQRLKMSAEEMRDEHKEAEGSPEKKMAIRNKQRQLAMGGVAKAMREAQFVLTNPSHFSVAMAYDPAKASAPIVLAKGRGEKALAMRELAAELQVPTLEYPALARSVYFTTRENQVIREELYAAVAGVLAFVLSLKRGEQPQRPAIEVPVALRFDAEGRLDPAARA</sequence>
<keyword evidence="2" id="KW-1133">Transmembrane helix</keyword>
<dbReference type="PRINTS" id="PR00950">
    <property type="entry name" value="TYPE3IMSPROT"/>
</dbReference>
<dbReference type="KEGG" id="ngf:FRF71_09340"/>
<comment type="similarity">
    <text evidence="1">Belongs to the type III secretion exporter family.</text>
</comment>
<dbReference type="GO" id="GO:0005886">
    <property type="term" value="C:plasma membrane"/>
    <property type="evidence" value="ECO:0007669"/>
    <property type="project" value="TreeGrafter"/>
</dbReference>
<gene>
    <name evidence="3" type="ORF">FRF71_09340</name>
</gene>
<dbReference type="EMBL" id="CP042345">
    <property type="protein sequence ID" value="QEA16321.1"/>
    <property type="molecule type" value="Genomic_DNA"/>
</dbReference>
<accession>A0A5B8S4B0</accession>
<dbReference type="InterPro" id="IPR006135">
    <property type="entry name" value="T3SS_substrate_exporter"/>
</dbReference>
<dbReference type="PANTHER" id="PTHR30531:SF12">
    <property type="entry name" value="FLAGELLAR BIOSYNTHETIC PROTEIN FLHB"/>
    <property type="match status" value="1"/>
</dbReference>
<feature type="transmembrane region" description="Helical" evidence="2">
    <location>
        <begin position="29"/>
        <end position="50"/>
    </location>
</feature>
<keyword evidence="4" id="KW-1185">Reference proteome</keyword>
<reference evidence="3 4" key="1">
    <citation type="journal article" date="2013" name="J. Microbiol. Biotechnol.">
        <title>Novosphingobium ginsenosidimutans sp. nov., with the ability to convert ginsenoside.</title>
        <authorList>
            <person name="Kim J.K."/>
            <person name="He D."/>
            <person name="Liu Q.M."/>
            <person name="Park H.Y."/>
            <person name="Jung M.S."/>
            <person name="Yoon M.H."/>
            <person name="Kim S.C."/>
            <person name="Im W.T."/>
        </authorList>
    </citation>
    <scope>NUCLEOTIDE SEQUENCE [LARGE SCALE GENOMIC DNA]</scope>
    <source>
        <strain evidence="3 4">FW-6</strain>
    </source>
</reference>
<proteinExistence type="inferred from homology"/>
<dbReference type="SUPFAM" id="SSF160544">
    <property type="entry name" value="EscU C-terminal domain-like"/>
    <property type="match status" value="1"/>
</dbReference>
<feature type="transmembrane region" description="Helical" evidence="2">
    <location>
        <begin position="141"/>
        <end position="159"/>
    </location>
</feature>
<protein>
    <submittedName>
        <fullName evidence="3">EscU/YscU/HrcU family type III secretion system export apparatus switch protein</fullName>
    </submittedName>
</protein>
<dbReference type="PANTHER" id="PTHR30531">
    <property type="entry name" value="FLAGELLAR BIOSYNTHETIC PROTEIN FLHB"/>
    <property type="match status" value="1"/>
</dbReference>
<dbReference type="AlphaFoldDB" id="A0A5B8S4B0"/>
<evidence type="ECO:0000313" key="3">
    <source>
        <dbReference type="EMBL" id="QEA16321.1"/>
    </source>
</evidence>
<evidence type="ECO:0000256" key="2">
    <source>
        <dbReference type="SAM" id="Phobius"/>
    </source>
</evidence>
<dbReference type="OrthoDB" id="9807950at2"/>
<organism evidence="3 4">
    <name type="scientific">Novosphingobium ginsenosidimutans</name>
    <dbReference type="NCBI Taxonomy" id="1176536"/>
    <lineage>
        <taxon>Bacteria</taxon>
        <taxon>Pseudomonadati</taxon>
        <taxon>Pseudomonadota</taxon>
        <taxon>Alphaproteobacteria</taxon>
        <taxon>Sphingomonadales</taxon>
        <taxon>Sphingomonadaceae</taxon>
        <taxon>Novosphingobium</taxon>
    </lineage>
</organism>
<keyword evidence="2" id="KW-0812">Transmembrane</keyword>
<dbReference type="Pfam" id="PF01312">
    <property type="entry name" value="Bac_export_2"/>
    <property type="match status" value="1"/>
</dbReference>
<dbReference type="RefSeq" id="WP_147090402.1">
    <property type="nucleotide sequence ID" value="NZ_BAABJD010000006.1"/>
</dbReference>
<dbReference type="Proteomes" id="UP000321172">
    <property type="component" value="Chromosome"/>
</dbReference>
<evidence type="ECO:0000256" key="1">
    <source>
        <dbReference type="ARBA" id="ARBA00010690"/>
    </source>
</evidence>
<name>A0A5B8S4B0_9SPHN</name>
<feature type="transmembrane region" description="Helical" evidence="2">
    <location>
        <begin position="179"/>
        <end position="207"/>
    </location>
</feature>
<keyword evidence="2" id="KW-0472">Membrane</keyword>